<evidence type="ECO:0000313" key="4">
    <source>
        <dbReference type="Proteomes" id="UP000027222"/>
    </source>
</evidence>
<keyword evidence="4" id="KW-1185">Reference proteome</keyword>
<dbReference type="Pfam" id="PF21671">
    <property type="entry name" value="CPL1-like"/>
    <property type="match status" value="1"/>
</dbReference>
<dbReference type="OrthoDB" id="439917at2759"/>
<reference evidence="4" key="1">
    <citation type="journal article" date="2014" name="Proc. Natl. Acad. Sci. U.S.A.">
        <title>Extensive sampling of basidiomycete genomes demonstrates inadequacy of the white-rot/brown-rot paradigm for wood decay fungi.</title>
        <authorList>
            <person name="Riley R."/>
            <person name="Salamov A.A."/>
            <person name="Brown D.W."/>
            <person name="Nagy L.G."/>
            <person name="Floudas D."/>
            <person name="Held B.W."/>
            <person name="Levasseur A."/>
            <person name="Lombard V."/>
            <person name="Morin E."/>
            <person name="Otillar R."/>
            <person name="Lindquist E.A."/>
            <person name="Sun H."/>
            <person name="LaButti K.M."/>
            <person name="Schmutz J."/>
            <person name="Jabbour D."/>
            <person name="Luo H."/>
            <person name="Baker S.E."/>
            <person name="Pisabarro A.G."/>
            <person name="Walton J.D."/>
            <person name="Blanchette R.A."/>
            <person name="Henrissat B."/>
            <person name="Martin F."/>
            <person name="Cullen D."/>
            <person name="Hibbett D.S."/>
            <person name="Grigoriev I.V."/>
        </authorList>
    </citation>
    <scope>NUCLEOTIDE SEQUENCE [LARGE SCALE GENOMIC DNA]</scope>
    <source>
        <strain evidence="4">CBS 339.88</strain>
    </source>
</reference>
<name>A0A067TJN4_GALM3</name>
<evidence type="ECO:0000256" key="1">
    <source>
        <dbReference type="SAM" id="SignalP"/>
    </source>
</evidence>
<gene>
    <name evidence="3" type="ORF">GALMADRAFT_137075</name>
</gene>
<protein>
    <recommendedName>
        <fullName evidence="2">Protein CPL1-like domain-containing protein</fullName>
    </recommendedName>
</protein>
<sequence>MRLPFFTLFLSNLALFSLFPTLVSSTHPHALVRRRDYNRSSVPHVLTSRQHHIARDLLDVCINVNVDLLANASQLLGLESVLAPLDLGAKVELCLCLKDLDIYLETNDEAQVLVGLLGKSTVGALITALINTSPDARHCTFPSNAHHTCNTHDPCHYECDPPYVPQGGVCVCASPYLSCNGVCGIFPQGCGSAAPRSIQARANPIATLSQAQASCKPYETVCGIPGRESALAFECINTRSTKDSCGGCMTPHPFFETEPIRHSSGKDCTTISQARRVTCSEERCLIHTCTNGWTPSSDKSTCTPIPGSSSKMRRVVKRSDLLNLDAIVGADLDSDLVSQVVAIVHLVLGLADAPIQLGSPGSGSDADIPIVDAALDLLAGVNASTAALITSLTNPASLLVSVDGLLNKTTLLLSTLTGCSCHQYTGLSDTLKSVDNLLAATLALRNWCTHNVTPTHPVGSTGPSPSAPSSDIPIVVGVSKLLTDLRVLGPVTGVVAIDGLGSDIDNNVNGVLDALNIGPHDVKKRAPVTGTVLSTPAWVHGLHAPTSASTTPKPRDIPIVSSSNNLLEGLGLGGIKDVATVDGLLGNDLDSGVDGLLDELDIGPHDAKRDVGKRQGSMKERRQILANAGVTADLSAGLVVGVDALVDAVLGLVTAGKVLPSAPSTTSLVAHTTTLSVGGPSRSSSVSVPGPSSLPPDVNKGLVDTVVGAVQNLLSILSYTEFTSSVDALISASVTSLGVLEGCSCADEVYSYLLKIVEAAQVLRSCQLPTSTPDSSAGHRPLAVGLTKLLNGLGLNIQVGAVVGGLLSDGADDSVNALLDGLGIGANGFRRRIVSPRYDS</sequence>
<evidence type="ECO:0000259" key="2">
    <source>
        <dbReference type="Pfam" id="PF21671"/>
    </source>
</evidence>
<feature type="domain" description="Protein CPL1-like" evidence="2">
    <location>
        <begin position="233"/>
        <end position="302"/>
    </location>
</feature>
<feature type="signal peptide" evidence="1">
    <location>
        <begin position="1"/>
        <end position="25"/>
    </location>
</feature>
<accession>A0A067TJN4</accession>
<evidence type="ECO:0000313" key="3">
    <source>
        <dbReference type="EMBL" id="KDR79188.1"/>
    </source>
</evidence>
<dbReference type="EMBL" id="KL142373">
    <property type="protein sequence ID" value="KDR79188.1"/>
    <property type="molecule type" value="Genomic_DNA"/>
</dbReference>
<dbReference type="AlphaFoldDB" id="A0A067TJN4"/>
<feature type="chain" id="PRO_5001646959" description="Protein CPL1-like domain-containing protein" evidence="1">
    <location>
        <begin position="26"/>
        <end position="840"/>
    </location>
</feature>
<dbReference type="PANTHER" id="PTHR35192:SF2">
    <property type="entry name" value="APPLE DOMAIN-CONTAINING PROTEIN"/>
    <property type="match status" value="1"/>
</dbReference>
<dbReference type="InterPro" id="IPR038955">
    <property type="entry name" value="PriA/CPL1_fungi"/>
</dbReference>
<dbReference type="HOGENOM" id="CLU_338593_0_0_1"/>
<dbReference type="STRING" id="685588.A0A067TJN4"/>
<dbReference type="PANTHER" id="PTHR35192">
    <property type="entry name" value="PROTEIN, PUTATIVE-RELATED"/>
    <property type="match status" value="1"/>
</dbReference>
<organism evidence="3 4">
    <name type="scientific">Galerina marginata (strain CBS 339.88)</name>
    <dbReference type="NCBI Taxonomy" id="685588"/>
    <lineage>
        <taxon>Eukaryota</taxon>
        <taxon>Fungi</taxon>
        <taxon>Dikarya</taxon>
        <taxon>Basidiomycota</taxon>
        <taxon>Agaricomycotina</taxon>
        <taxon>Agaricomycetes</taxon>
        <taxon>Agaricomycetidae</taxon>
        <taxon>Agaricales</taxon>
        <taxon>Agaricineae</taxon>
        <taxon>Strophariaceae</taxon>
        <taxon>Galerina</taxon>
    </lineage>
</organism>
<dbReference type="Proteomes" id="UP000027222">
    <property type="component" value="Unassembled WGS sequence"/>
</dbReference>
<proteinExistence type="predicted"/>
<dbReference type="InterPro" id="IPR048661">
    <property type="entry name" value="CPL1-like"/>
</dbReference>
<keyword evidence="1" id="KW-0732">Signal</keyword>